<dbReference type="RefSeq" id="WP_249600857.1">
    <property type="nucleotide sequence ID" value="NZ_JAKHSK010000006.1"/>
</dbReference>
<dbReference type="EMBL" id="JAKHSK010000006">
    <property type="protein sequence ID" value="MCL6217882.1"/>
    <property type="molecule type" value="Genomic_DNA"/>
</dbReference>
<accession>A0A9X1ZNF9</accession>
<name>A0A9X1ZNF9_9FLAO</name>
<evidence type="ECO:0000313" key="2">
    <source>
        <dbReference type="Proteomes" id="UP001139521"/>
    </source>
</evidence>
<keyword evidence="2" id="KW-1185">Reference proteome</keyword>
<dbReference type="AlphaFoldDB" id="A0A9X1ZNF9"/>
<reference evidence="1" key="1">
    <citation type="submission" date="2022-01" db="EMBL/GenBank/DDBJ databases">
        <title>Genome sequencing of Zunongwangia sp. M21534 genome.</title>
        <authorList>
            <person name="Chen Y."/>
            <person name="Dong C."/>
            <person name="Shao Z."/>
        </authorList>
    </citation>
    <scope>NUCLEOTIDE SEQUENCE</scope>
    <source>
        <strain evidence="1">MCCC M21534</strain>
    </source>
</reference>
<proteinExistence type="predicted"/>
<evidence type="ECO:0000313" key="1">
    <source>
        <dbReference type="EMBL" id="MCL6217882.1"/>
    </source>
</evidence>
<sequence length="326" mass="38028">MKFFKGYYLVVYIFSWHVSIYAQQDTPDNNSVTFEDNESAIIAKIGDKSVFQYNYKTQKPDKIQEYYKRSGFIHPVYSPGGAVITEGFPKKHTHHHGMFNAWVNTKFRDKKIDFWNQQDETGTVVFKEILKVTSSRNYGLLTTKQQHLAFIDGDTIPVLEEIWTIKVYNDTDPFIWDITVEQKNISPSNFQILKYHYGGLAFRGRDEWYSEESALENDEIDVDFQVTTNFHKSRLAANHTIPKWVSMYGQIGETTMNLVVIPLSNNPEFPDYVRVHPDLPYFCFTPVVEKGFDLKPSETFKARYRIITATEMLSDQIINTIANKRF</sequence>
<organism evidence="1 2">
    <name type="scientific">Zunongwangia pacifica</name>
    <dbReference type="NCBI Taxonomy" id="2911062"/>
    <lineage>
        <taxon>Bacteria</taxon>
        <taxon>Pseudomonadati</taxon>
        <taxon>Bacteroidota</taxon>
        <taxon>Flavobacteriia</taxon>
        <taxon>Flavobacteriales</taxon>
        <taxon>Flavobacteriaceae</taxon>
        <taxon>Zunongwangia</taxon>
    </lineage>
</organism>
<comment type="caution">
    <text evidence="1">The sequence shown here is derived from an EMBL/GenBank/DDBJ whole genome shotgun (WGS) entry which is preliminary data.</text>
</comment>
<protein>
    <submittedName>
        <fullName evidence="1">PmoA family protein</fullName>
    </submittedName>
</protein>
<dbReference type="Proteomes" id="UP001139521">
    <property type="component" value="Unassembled WGS sequence"/>
</dbReference>
<dbReference type="Pfam" id="PF14100">
    <property type="entry name" value="DUF6807"/>
    <property type="match status" value="1"/>
</dbReference>
<dbReference type="InterPro" id="IPR029475">
    <property type="entry name" value="DUF6807"/>
</dbReference>
<gene>
    <name evidence="1" type="ORF">L1967_06180</name>
</gene>